<dbReference type="OrthoDB" id="186786at2759"/>
<keyword evidence="2" id="KW-0808">Transferase</keyword>
<evidence type="ECO:0000256" key="2">
    <source>
        <dbReference type="ARBA" id="ARBA00022679"/>
    </source>
</evidence>
<gene>
    <name evidence="6" type="ORF">SBAD_LOCUS10504</name>
</gene>
<dbReference type="Proteomes" id="UP000270296">
    <property type="component" value="Unassembled WGS sequence"/>
</dbReference>
<dbReference type="PANTHER" id="PTHR10983:SF16">
    <property type="entry name" value="LYSOCARDIOLIPIN ACYLTRANSFERASE 1"/>
    <property type="match status" value="1"/>
</dbReference>
<dbReference type="WBParaSite" id="SBAD_0001087001-mRNA-1">
    <property type="protein sequence ID" value="SBAD_0001087001-mRNA-1"/>
    <property type="gene ID" value="SBAD_0001087001"/>
</dbReference>
<reference evidence="8" key="1">
    <citation type="submission" date="2016-06" db="UniProtKB">
        <authorList>
            <consortium name="WormBaseParasite"/>
        </authorList>
    </citation>
    <scope>IDENTIFICATION</scope>
</reference>
<dbReference type="InterPro" id="IPR032098">
    <property type="entry name" value="Acyltransf_C"/>
</dbReference>
<dbReference type="PANTHER" id="PTHR10983">
    <property type="entry name" value="1-ACYLGLYCEROL-3-PHOSPHATE ACYLTRANSFERASE-RELATED"/>
    <property type="match status" value="1"/>
</dbReference>
<evidence type="ECO:0000313" key="6">
    <source>
        <dbReference type="EMBL" id="VDP32379.1"/>
    </source>
</evidence>
<dbReference type="EMBL" id="UZAM01014177">
    <property type="protein sequence ID" value="VDP32379.1"/>
    <property type="molecule type" value="Genomic_DNA"/>
</dbReference>
<sequence>ILLSFPSLSISFLYFFLCWFFILLIFWFSHIFSLPLSAMLLLVNRIQFIITGDKISPAERAIYMMNHRTRLDWMYFWAVLYQLDPNLLTTLKIVLKSSLKSLPGAGWAMQFKNFIFLERSWDQDKETLEKSALYYSKTKQPFQVLIFPEGTDYCTRSKIKSDSFASSNNLTAYKFVLQPRTTGVINFINYLRNQCAIDSIYDITVSYPDTVVQTEYDYFTGHSPRQVCYHIKKLDIAAVPTDLEAAALWLRQVWSEKEEALSRFYKDLDQNAARSYDGRMIAPSSPKLTPLYTASLFWLFFLLLWMYLLLVSVLFRIYIFLGALWFFFVEKYFGGWDMLQIHLLCGGSHKAAKQDQKFRQLQH</sequence>
<evidence type="ECO:0000313" key="8">
    <source>
        <dbReference type="WBParaSite" id="SBAD_0001087001-mRNA-1"/>
    </source>
</evidence>
<evidence type="ECO:0000256" key="3">
    <source>
        <dbReference type="ARBA" id="ARBA00023315"/>
    </source>
</evidence>
<dbReference type="Pfam" id="PF01553">
    <property type="entry name" value="Acyltransferase"/>
    <property type="match status" value="1"/>
</dbReference>
<dbReference type="GO" id="GO:0016746">
    <property type="term" value="F:acyltransferase activity"/>
    <property type="evidence" value="ECO:0007669"/>
    <property type="project" value="UniProtKB-KW"/>
</dbReference>
<dbReference type="Pfam" id="PF16076">
    <property type="entry name" value="Acyltransf_C"/>
    <property type="match status" value="1"/>
</dbReference>
<evidence type="ECO:0000259" key="5">
    <source>
        <dbReference type="SMART" id="SM00563"/>
    </source>
</evidence>
<feature type="transmembrane region" description="Helical" evidence="4">
    <location>
        <begin position="289"/>
        <end position="308"/>
    </location>
</feature>
<name>A0A183J3Q6_9BILA</name>
<dbReference type="InterPro" id="IPR002123">
    <property type="entry name" value="Plipid/glycerol_acylTrfase"/>
</dbReference>
<keyword evidence="4" id="KW-0812">Transmembrane</keyword>
<protein>
    <submittedName>
        <fullName evidence="8">PlsC domain-containing protein</fullName>
    </submittedName>
</protein>
<dbReference type="AlphaFoldDB" id="A0A183J3Q6"/>
<keyword evidence="4" id="KW-0472">Membrane</keyword>
<dbReference type="CDD" id="cd07990">
    <property type="entry name" value="LPLAT_LCLAT1-like"/>
    <property type="match status" value="1"/>
</dbReference>
<evidence type="ECO:0000313" key="7">
    <source>
        <dbReference type="Proteomes" id="UP000270296"/>
    </source>
</evidence>
<evidence type="ECO:0000256" key="4">
    <source>
        <dbReference type="SAM" id="Phobius"/>
    </source>
</evidence>
<accession>A0A183J3Q6</accession>
<reference evidence="6 7" key="2">
    <citation type="submission" date="2018-11" db="EMBL/GenBank/DDBJ databases">
        <authorList>
            <consortium name="Pathogen Informatics"/>
        </authorList>
    </citation>
    <scope>NUCLEOTIDE SEQUENCE [LARGE SCALE GENOMIC DNA]</scope>
</reference>
<evidence type="ECO:0000256" key="1">
    <source>
        <dbReference type="ARBA" id="ARBA00008655"/>
    </source>
</evidence>
<keyword evidence="3" id="KW-0012">Acyltransferase</keyword>
<keyword evidence="7" id="KW-1185">Reference proteome</keyword>
<dbReference type="SUPFAM" id="SSF69593">
    <property type="entry name" value="Glycerol-3-phosphate (1)-acyltransferase"/>
    <property type="match status" value="1"/>
</dbReference>
<comment type="similarity">
    <text evidence="1">Belongs to the 1-acyl-sn-glycerol-3-phosphate acyltransferase family.</text>
</comment>
<organism evidence="8">
    <name type="scientific">Soboliphyme baturini</name>
    <dbReference type="NCBI Taxonomy" id="241478"/>
    <lineage>
        <taxon>Eukaryota</taxon>
        <taxon>Metazoa</taxon>
        <taxon>Ecdysozoa</taxon>
        <taxon>Nematoda</taxon>
        <taxon>Enoplea</taxon>
        <taxon>Dorylaimia</taxon>
        <taxon>Dioctophymatida</taxon>
        <taxon>Dioctophymatoidea</taxon>
        <taxon>Soboliphymatidae</taxon>
        <taxon>Soboliphyme</taxon>
    </lineage>
</organism>
<dbReference type="SMART" id="SM00563">
    <property type="entry name" value="PlsC"/>
    <property type="match status" value="1"/>
</dbReference>
<proteinExistence type="inferred from homology"/>
<dbReference type="GO" id="GO:0005783">
    <property type="term" value="C:endoplasmic reticulum"/>
    <property type="evidence" value="ECO:0007669"/>
    <property type="project" value="TreeGrafter"/>
</dbReference>
<feature type="domain" description="Phospholipid/glycerol acyltransferase" evidence="5">
    <location>
        <begin position="61"/>
        <end position="185"/>
    </location>
</feature>
<dbReference type="GO" id="GO:0036149">
    <property type="term" value="P:phosphatidylinositol acyl-chain remodeling"/>
    <property type="evidence" value="ECO:0007669"/>
    <property type="project" value="TreeGrafter"/>
</dbReference>
<feature type="transmembrane region" description="Helical" evidence="4">
    <location>
        <begin position="12"/>
        <end position="32"/>
    </location>
</feature>
<feature type="transmembrane region" description="Helical" evidence="4">
    <location>
        <begin position="314"/>
        <end position="333"/>
    </location>
</feature>
<keyword evidence="4" id="KW-1133">Transmembrane helix</keyword>